<dbReference type="OrthoDB" id="5289641at2759"/>
<feature type="compositionally biased region" description="Basic and acidic residues" evidence="1">
    <location>
        <begin position="49"/>
        <end position="64"/>
    </location>
</feature>
<feature type="compositionally biased region" description="Polar residues" evidence="1">
    <location>
        <begin position="26"/>
        <end position="37"/>
    </location>
</feature>
<evidence type="ECO:0000313" key="2">
    <source>
        <dbReference type="EMBL" id="KAF2743358.1"/>
    </source>
</evidence>
<sequence length="340" mass="37956">MANTNNPRKRPRTSTIKEEFEEPSSYHEQTVGISGSAQKELHAPSSARGEGETEQRETRNTNRYHIDSDVPLQGSMYIIQDPDTNDVLTLRRGNLIVGPGYISSRPFHPLGNNRASWLLLWLTQRRFWLLPGFGRWTCHIGNDLTGHAFVVKQSSGIHALRSTVPIKTYESTTTDSDMPITATVTPEANGTPRKSVKRLIESEVPWPGSTYLISVALTDELLSLHQGRLTLAPASTSGDSANLWELVEPGCCYYLRNVVSGSYIMAMPYPNSGVFCNSQMVGPGARIEIRQKPDGRYLLVLPFSNEKRLLRVVKEQGKQQLDLGIDGTVFRFTKVGKRQI</sequence>
<protein>
    <submittedName>
        <fullName evidence="2">Uncharacterized protein</fullName>
    </submittedName>
</protein>
<keyword evidence="3" id="KW-1185">Reference proteome</keyword>
<evidence type="ECO:0000256" key="1">
    <source>
        <dbReference type="SAM" id="MobiDB-lite"/>
    </source>
</evidence>
<organism evidence="2 3">
    <name type="scientific">Sporormia fimetaria CBS 119925</name>
    <dbReference type="NCBI Taxonomy" id="1340428"/>
    <lineage>
        <taxon>Eukaryota</taxon>
        <taxon>Fungi</taxon>
        <taxon>Dikarya</taxon>
        <taxon>Ascomycota</taxon>
        <taxon>Pezizomycotina</taxon>
        <taxon>Dothideomycetes</taxon>
        <taxon>Pleosporomycetidae</taxon>
        <taxon>Pleosporales</taxon>
        <taxon>Sporormiaceae</taxon>
        <taxon>Sporormia</taxon>
    </lineage>
</organism>
<dbReference type="PANTHER" id="PTHR39697">
    <property type="entry name" value="RICIN B LECTIN DOMAIN-CONTAINING PROTEIN-RELATED"/>
    <property type="match status" value="1"/>
</dbReference>
<dbReference type="PANTHER" id="PTHR39697:SF1">
    <property type="entry name" value="RICIN B LECTIN DOMAIN-CONTAINING PROTEIN"/>
    <property type="match status" value="1"/>
</dbReference>
<dbReference type="Proteomes" id="UP000799440">
    <property type="component" value="Unassembled WGS sequence"/>
</dbReference>
<dbReference type="AlphaFoldDB" id="A0A6A6UYL2"/>
<dbReference type="EMBL" id="MU006598">
    <property type="protein sequence ID" value="KAF2743358.1"/>
    <property type="molecule type" value="Genomic_DNA"/>
</dbReference>
<reference evidence="2" key="1">
    <citation type="journal article" date="2020" name="Stud. Mycol.">
        <title>101 Dothideomycetes genomes: a test case for predicting lifestyles and emergence of pathogens.</title>
        <authorList>
            <person name="Haridas S."/>
            <person name="Albert R."/>
            <person name="Binder M."/>
            <person name="Bloem J."/>
            <person name="Labutti K."/>
            <person name="Salamov A."/>
            <person name="Andreopoulos B."/>
            <person name="Baker S."/>
            <person name="Barry K."/>
            <person name="Bills G."/>
            <person name="Bluhm B."/>
            <person name="Cannon C."/>
            <person name="Castanera R."/>
            <person name="Culley D."/>
            <person name="Daum C."/>
            <person name="Ezra D."/>
            <person name="Gonzalez J."/>
            <person name="Henrissat B."/>
            <person name="Kuo A."/>
            <person name="Liang C."/>
            <person name="Lipzen A."/>
            <person name="Lutzoni F."/>
            <person name="Magnuson J."/>
            <person name="Mondo S."/>
            <person name="Nolan M."/>
            <person name="Ohm R."/>
            <person name="Pangilinan J."/>
            <person name="Park H.-J."/>
            <person name="Ramirez L."/>
            <person name="Alfaro M."/>
            <person name="Sun H."/>
            <person name="Tritt A."/>
            <person name="Yoshinaga Y."/>
            <person name="Zwiers L.-H."/>
            <person name="Turgeon B."/>
            <person name="Goodwin S."/>
            <person name="Spatafora J."/>
            <person name="Crous P."/>
            <person name="Grigoriev I."/>
        </authorList>
    </citation>
    <scope>NUCLEOTIDE SEQUENCE</scope>
    <source>
        <strain evidence="2">CBS 119925</strain>
    </source>
</reference>
<gene>
    <name evidence="2" type="ORF">M011DRAFT_489899</name>
</gene>
<proteinExistence type="predicted"/>
<accession>A0A6A6UYL2</accession>
<name>A0A6A6UYL2_9PLEO</name>
<evidence type="ECO:0000313" key="3">
    <source>
        <dbReference type="Proteomes" id="UP000799440"/>
    </source>
</evidence>
<feature type="region of interest" description="Disordered" evidence="1">
    <location>
        <begin position="1"/>
        <end position="64"/>
    </location>
</feature>